<evidence type="ECO:0000256" key="7">
    <source>
        <dbReference type="SAM" id="Phobius"/>
    </source>
</evidence>
<evidence type="ECO:0000256" key="2">
    <source>
        <dbReference type="ARBA" id="ARBA00022448"/>
    </source>
</evidence>
<feature type="transmembrane region" description="Helical" evidence="7">
    <location>
        <begin position="386"/>
        <end position="407"/>
    </location>
</feature>
<dbReference type="Proteomes" id="UP000626109">
    <property type="component" value="Unassembled WGS sequence"/>
</dbReference>
<dbReference type="Pfam" id="PF07690">
    <property type="entry name" value="MFS_1"/>
    <property type="match status" value="1"/>
</dbReference>
<dbReference type="GO" id="GO:0016020">
    <property type="term" value="C:membrane"/>
    <property type="evidence" value="ECO:0007669"/>
    <property type="project" value="UniProtKB-SubCell"/>
</dbReference>
<organism evidence="8 9">
    <name type="scientific">Polarella glacialis</name>
    <name type="common">Dinoflagellate</name>
    <dbReference type="NCBI Taxonomy" id="89957"/>
    <lineage>
        <taxon>Eukaryota</taxon>
        <taxon>Sar</taxon>
        <taxon>Alveolata</taxon>
        <taxon>Dinophyceae</taxon>
        <taxon>Suessiales</taxon>
        <taxon>Suessiaceae</taxon>
        <taxon>Polarella</taxon>
    </lineage>
</organism>
<dbReference type="Gene3D" id="1.20.1250.20">
    <property type="entry name" value="MFS general substrate transporter like domains"/>
    <property type="match status" value="1"/>
</dbReference>
<feature type="transmembrane region" description="Helical" evidence="7">
    <location>
        <begin position="246"/>
        <end position="265"/>
    </location>
</feature>
<feature type="region of interest" description="Disordered" evidence="6">
    <location>
        <begin position="1"/>
        <end position="39"/>
    </location>
</feature>
<dbReference type="AlphaFoldDB" id="A0A813KFJ5"/>
<feature type="transmembrane region" description="Helical" evidence="7">
    <location>
        <begin position="43"/>
        <end position="63"/>
    </location>
</feature>
<keyword evidence="2" id="KW-0813">Transport</keyword>
<feature type="transmembrane region" description="Helical" evidence="7">
    <location>
        <begin position="197"/>
        <end position="216"/>
    </location>
</feature>
<dbReference type="InterPro" id="IPR036259">
    <property type="entry name" value="MFS_trans_sf"/>
</dbReference>
<feature type="transmembrane region" description="Helical" evidence="7">
    <location>
        <begin position="122"/>
        <end position="147"/>
    </location>
</feature>
<feature type="transmembrane region" description="Helical" evidence="7">
    <location>
        <begin position="355"/>
        <end position="374"/>
    </location>
</feature>
<sequence>MRPGPIHNYPQPCQKAPGNDMGFGPVVGGTKARPRRASDDQQAWTSAQLLALAASHGGVSLGFGLQYALLTPFVMELGVPKRWASFLWLGGPLTGMLVQPLVGKLSDSYRGRWAHFGRRRPFIVGSTLVTALTSIVVGNCVDLGVLIGDAPQSAVRVHAAVLFTLGFWALDAGNNGVIVSSRALLVDVVPGAQRLQAFSAATLASGLGLALGYLVGGLPLSNLPGLRQLVCTQACGAAGGCADIRVAFIVALLVVVASTACTVSIGHEAPVKVTEDDDDEESRKLVSRNQDARSVIGVILGDRVILAVFCVSLLTWFGWIATQIFQSHFLAEEIYGGSPDQSSARNSLYVDGMRAASLSLVVNALLMSASTMSFEAVRARLGDRGLWMLGLESTSFLLGLSILVRATKSRPAAWLWLASLGPPYAIQLTLPYTILGSRAPQELQGQLQGYLNVAVCFPQLVLSLFGGQIVAWAGSDTVLFAFGSVVNFFAAIVCWRLLRPGDGFDHSEKTPLQAPAAHPLGKGFPGIQSEVIRKRGIDIIQNKGEMLDL</sequence>
<gene>
    <name evidence="8" type="ORF">PGLA2088_LOCUS30420</name>
</gene>
<evidence type="ECO:0000313" key="8">
    <source>
        <dbReference type="EMBL" id="CAE8697716.1"/>
    </source>
</evidence>
<feature type="transmembrane region" description="Helical" evidence="7">
    <location>
        <begin position="304"/>
        <end position="325"/>
    </location>
</feature>
<proteinExistence type="predicted"/>
<dbReference type="PANTHER" id="PTHR19432">
    <property type="entry name" value="SUGAR TRANSPORTER"/>
    <property type="match status" value="1"/>
</dbReference>
<dbReference type="GO" id="GO:0008506">
    <property type="term" value="F:sucrose:proton symporter activity"/>
    <property type="evidence" value="ECO:0007669"/>
    <property type="project" value="TreeGrafter"/>
</dbReference>
<dbReference type="PANTHER" id="PTHR19432:SF35">
    <property type="entry name" value="SOLUTE CARRIER FAMILY 45 MEMBER 3 ISOFORM X1"/>
    <property type="match status" value="1"/>
</dbReference>
<feature type="transmembrane region" description="Helical" evidence="7">
    <location>
        <begin position="478"/>
        <end position="498"/>
    </location>
</feature>
<evidence type="ECO:0008006" key="10">
    <source>
        <dbReference type="Google" id="ProtNLM"/>
    </source>
</evidence>
<feature type="transmembrane region" description="Helical" evidence="7">
    <location>
        <begin position="413"/>
        <end position="435"/>
    </location>
</feature>
<evidence type="ECO:0000256" key="6">
    <source>
        <dbReference type="SAM" id="MobiDB-lite"/>
    </source>
</evidence>
<evidence type="ECO:0000256" key="1">
    <source>
        <dbReference type="ARBA" id="ARBA00004141"/>
    </source>
</evidence>
<feature type="transmembrane region" description="Helical" evidence="7">
    <location>
        <begin position="83"/>
        <end position="102"/>
    </location>
</feature>
<evidence type="ECO:0000256" key="5">
    <source>
        <dbReference type="ARBA" id="ARBA00023136"/>
    </source>
</evidence>
<reference evidence="8" key="1">
    <citation type="submission" date="2021-02" db="EMBL/GenBank/DDBJ databases">
        <authorList>
            <person name="Dougan E. K."/>
            <person name="Rhodes N."/>
            <person name="Thang M."/>
            <person name="Chan C."/>
        </authorList>
    </citation>
    <scope>NUCLEOTIDE SEQUENCE</scope>
</reference>
<protein>
    <recommendedName>
        <fullName evidence="10">Sucrose transporter</fullName>
    </recommendedName>
</protein>
<evidence type="ECO:0000313" key="9">
    <source>
        <dbReference type="Proteomes" id="UP000626109"/>
    </source>
</evidence>
<keyword evidence="3 7" id="KW-0812">Transmembrane</keyword>
<dbReference type="InterPro" id="IPR011701">
    <property type="entry name" value="MFS"/>
</dbReference>
<dbReference type="SUPFAM" id="SSF103473">
    <property type="entry name" value="MFS general substrate transporter"/>
    <property type="match status" value="1"/>
</dbReference>
<accession>A0A813KFJ5</accession>
<comment type="caution">
    <text evidence="8">The sequence shown here is derived from an EMBL/GenBank/DDBJ whole genome shotgun (WGS) entry which is preliminary data.</text>
</comment>
<name>A0A813KFJ5_POLGL</name>
<comment type="subcellular location">
    <subcellularLocation>
        <location evidence="1">Membrane</location>
        <topology evidence="1">Multi-pass membrane protein</topology>
    </subcellularLocation>
</comment>
<evidence type="ECO:0000256" key="4">
    <source>
        <dbReference type="ARBA" id="ARBA00022989"/>
    </source>
</evidence>
<keyword evidence="5 7" id="KW-0472">Membrane</keyword>
<feature type="transmembrane region" description="Helical" evidence="7">
    <location>
        <begin position="447"/>
        <end position="472"/>
    </location>
</feature>
<keyword evidence="4 7" id="KW-1133">Transmembrane helix</keyword>
<dbReference type="EMBL" id="CAJNNW010028799">
    <property type="protein sequence ID" value="CAE8697716.1"/>
    <property type="molecule type" value="Genomic_DNA"/>
</dbReference>
<evidence type="ECO:0000256" key="3">
    <source>
        <dbReference type="ARBA" id="ARBA00022692"/>
    </source>
</evidence>